<feature type="binding site" evidence="3">
    <location>
        <begin position="9"/>
        <end position="16"/>
    </location>
    <ligand>
        <name>GTP</name>
        <dbReference type="ChEBI" id="CHEBI:37565"/>
    </ligand>
</feature>
<dbReference type="CDD" id="cd00882">
    <property type="entry name" value="Ras_like_GTPase"/>
    <property type="match status" value="1"/>
</dbReference>
<feature type="binding site" evidence="4">
    <location>
        <position position="16"/>
    </location>
    <ligand>
        <name>Mg(2+)</name>
        <dbReference type="ChEBI" id="CHEBI:18420"/>
    </ligand>
</feature>
<accession>A0A7S2WGW9</accession>
<reference evidence="5" key="1">
    <citation type="submission" date="2021-01" db="EMBL/GenBank/DDBJ databases">
        <authorList>
            <person name="Corre E."/>
            <person name="Pelletier E."/>
            <person name="Niang G."/>
            <person name="Scheremetjew M."/>
            <person name="Finn R."/>
            <person name="Kale V."/>
            <person name="Holt S."/>
            <person name="Cochrane G."/>
            <person name="Meng A."/>
            <person name="Brown T."/>
            <person name="Cohen L."/>
        </authorList>
    </citation>
    <scope>NUCLEOTIDE SEQUENCE</scope>
    <source>
        <strain evidence="5">CCMP1243</strain>
    </source>
</reference>
<evidence type="ECO:0000256" key="4">
    <source>
        <dbReference type="PIRSR" id="PIRSR606689-2"/>
    </source>
</evidence>
<keyword evidence="1 3" id="KW-0547">Nucleotide-binding</keyword>
<dbReference type="SUPFAM" id="SSF52540">
    <property type="entry name" value="P-loop containing nucleoside triphosphate hydrolases"/>
    <property type="match status" value="1"/>
</dbReference>
<name>A0A7S2WGW9_9STRA</name>
<dbReference type="PANTHER" id="PTHR46688">
    <property type="entry name" value="ADP-RIBOSYLATION FACTOR-LIKE PROTEIN 16"/>
    <property type="match status" value="1"/>
</dbReference>
<dbReference type="GO" id="GO:0046872">
    <property type="term" value="F:metal ion binding"/>
    <property type="evidence" value="ECO:0007669"/>
    <property type="project" value="UniProtKB-KW"/>
</dbReference>
<keyword evidence="2 3" id="KW-0342">GTP-binding</keyword>
<feature type="binding site" evidence="3">
    <location>
        <begin position="118"/>
        <end position="121"/>
    </location>
    <ligand>
        <name>GTP</name>
        <dbReference type="ChEBI" id="CHEBI:37565"/>
    </ligand>
</feature>
<gene>
    <name evidence="5" type="ORF">RMAR1173_LOCUS10333</name>
</gene>
<dbReference type="PRINTS" id="PR00449">
    <property type="entry name" value="RASTRNSFRMNG"/>
</dbReference>
<organism evidence="5">
    <name type="scientific">Rhizochromulina marina</name>
    <dbReference type="NCBI Taxonomy" id="1034831"/>
    <lineage>
        <taxon>Eukaryota</taxon>
        <taxon>Sar</taxon>
        <taxon>Stramenopiles</taxon>
        <taxon>Ochrophyta</taxon>
        <taxon>Dictyochophyceae</taxon>
        <taxon>Rhizochromulinales</taxon>
        <taxon>Rhizochromulina</taxon>
    </lineage>
</organism>
<dbReference type="AlphaFoldDB" id="A0A7S2WGW9"/>
<dbReference type="InterPro" id="IPR006689">
    <property type="entry name" value="Small_GTPase_ARF/SAR"/>
</dbReference>
<keyword evidence="4" id="KW-0460">Magnesium</keyword>
<protein>
    <submittedName>
        <fullName evidence="5">Uncharacterized protein</fullName>
    </submittedName>
</protein>
<evidence type="ECO:0000256" key="3">
    <source>
        <dbReference type="PIRSR" id="PIRSR606689-1"/>
    </source>
</evidence>
<dbReference type="Gene3D" id="3.40.50.300">
    <property type="entry name" value="P-loop containing nucleotide triphosphate hydrolases"/>
    <property type="match status" value="1"/>
</dbReference>
<evidence type="ECO:0000256" key="2">
    <source>
        <dbReference type="ARBA" id="ARBA00023134"/>
    </source>
</evidence>
<proteinExistence type="predicted"/>
<keyword evidence="4" id="KW-0479">Metal-binding</keyword>
<dbReference type="Pfam" id="PF00025">
    <property type="entry name" value="Arf"/>
    <property type="match status" value="1"/>
</dbReference>
<dbReference type="InterPro" id="IPR027417">
    <property type="entry name" value="P-loop_NTPase"/>
</dbReference>
<dbReference type="GO" id="GO:0005525">
    <property type="term" value="F:GTP binding"/>
    <property type="evidence" value="ECO:0007669"/>
    <property type="project" value="UniProtKB-KW"/>
</dbReference>
<dbReference type="GO" id="GO:0003924">
    <property type="term" value="F:GTPase activity"/>
    <property type="evidence" value="ECO:0007669"/>
    <property type="project" value="InterPro"/>
</dbReference>
<sequence>MGRTVVVVGPSGAGKTLVLRQLLRFASGGQEPPDTRTQPTTGVDLAKLALADGEPQVVVKEVGTCFQQRWEKWVVGADGVLVVLDTSPQAAHEASMVAALDVVGMVAQSPTPVLVVLNKSDLSSRRELSKTYGLLEVDSLTARPDVNAVEASALTGHNMPLVLQWIAELGSRA</sequence>
<dbReference type="PANTHER" id="PTHR46688:SF1">
    <property type="entry name" value="ADP-RIBOSYLATION FACTOR-LIKE PROTEIN 16"/>
    <property type="match status" value="1"/>
</dbReference>
<feature type="binding site" evidence="4">
    <location>
        <position position="40"/>
    </location>
    <ligand>
        <name>Mg(2+)</name>
        <dbReference type="ChEBI" id="CHEBI:18420"/>
    </ligand>
</feature>
<evidence type="ECO:0000256" key="1">
    <source>
        <dbReference type="ARBA" id="ARBA00022741"/>
    </source>
</evidence>
<dbReference type="EMBL" id="HBHJ01015566">
    <property type="protein sequence ID" value="CAD9687193.1"/>
    <property type="molecule type" value="Transcribed_RNA"/>
</dbReference>
<evidence type="ECO:0000313" key="5">
    <source>
        <dbReference type="EMBL" id="CAD9687193.1"/>
    </source>
</evidence>